<evidence type="ECO:0000313" key="2">
    <source>
        <dbReference type="EMBL" id="CAB1448680.1"/>
    </source>
</evidence>
<feature type="region of interest" description="Disordered" evidence="1">
    <location>
        <begin position="1"/>
        <end position="37"/>
    </location>
</feature>
<proteinExistence type="predicted"/>
<dbReference type="EMBL" id="CADEAL010003985">
    <property type="protein sequence ID" value="CAB1448680.1"/>
    <property type="molecule type" value="Genomic_DNA"/>
</dbReference>
<protein>
    <submittedName>
        <fullName evidence="2">Uncharacterized protein</fullName>
    </submittedName>
</protein>
<sequence length="164" mass="17580">MRIHVPCRFTMDGETPSPPLPSPAGRRHSKERHVGSAVERLRARLGCVKGRGGMGSGGGGEGIRSVTLRQGRATLGSFKLDLDSPGDMPHRISPLSQDPDPPELADTGPLRQAENGGALPKWGLACRRVCAPPPHHPFLKPRCLPQLIFSPPHATIPCQFNPAD</sequence>
<evidence type="ECO:0000313" key="3">
    <source>
        <dbReference type="Proteomes" id="UP001153269"/>
    </source>
</evidence>
<reference evidence="2" key="1">
    <citation type="submission" date="2020-03" db="EMBL/GenBank/DDBJ databases">
        <authorList>
            <person name="Weist P."/>
        </authorList>
    </citation>
    <scope>NUCLEOTIDE SEQUENCE</scope>
</reference>
<dbReference type="Proteomes" id="UP001153269">
    <property type="component" value="Unassembled WGS sequence"/>
</dbReference>
<name>A0A9N7Z3P0_PLEPL</name>
<comment type="caution">
    <text evidence="2">The sequence shown here is derived from an EMBL/GenBank/DDBJ whole genome shotgun (WGS) entry which is preliminary data.</text>
</comment>
<keyword evidence="3" id="KW-1185">Reference proteome</keyword>
<evidence type="ECO:0000256" key="1">
    <source>
        <dbReference type="SAM" id="MobiDB-lite"/>
    </source>
</evidence>
<accession>A0A9N7Z3P0</accession>
<organism evidence="2 3">
    <name type="scientific">Pleuronectes platessa</name>
    <name type="common">European plaice</name>
    <dbReference type="NCBI Taxonomy" id="8262"/>
    <lineage>
        <taxon>Eukaryota</taxon>
        <taxon>Metazoa</taxon>
        <taxon>Chordata</taxon>
        <taxon>Craniata</taxon>
        <taxon>Vertebrata</taxon>
        <taxon>Euteleostomi</taxon>
        <taxon>Actinopterygii</taxon>
        <taxon>Neopterygii</taxon>
        <taxon>Teleostei</taxon>
        <taxon>Neoteleostei</taxon>
        <taxon>Acanthomorphata</taxon>
        <taxon>Carangaria</taxon>
        <taxon>Pleuronectiformes</taxon>
        <taxon>Pleuronectoidei</taxon>
        <taxon>Pleuronectidae</taxon>
        <taxon>Pleuronectes</taxon>
    </lineage>
</organism>
<feature type="region of interest" description="Disordered" evidence="1">
    <location>
        <begin position="78"/>
        <end position="116"/>
    </location>
</feature>
<dbReference type="AlphaFoldDB" id="A0A9N7Z3P0"/>
<gene>
    <name evidence="2" type="ORF">PLEPLA_LOCUS36329</name>
</gene>